<keyword evidence="11" id="KW-1185">Reference proteome</keyword>
<evidence type="ECO:0000256" key="4">
    <source>
        <dbReference type="ARBA" id="ARBA00022741"/>
    </source>
</evidence>
<comment type="catalytic activity">
    <reaction evidence="7">
        <text>L-threonyl-[protein] + ATP = O-phospho-L-threonyl-[protein] + ADP + H(+)</text>
        <dbReference type="Rhea" id="RHEA:46608"/>
        <dbReference type="Rhea" id="RHEA-COMP:11060"/>
        <dbReference type="Rhea" id="RHEA-COMP:11605"/>
        <dbReference type="ChEBI" id="CHEBI:15378"/>
        <dbReference type="ChEBI" id="CHEBI:30013"/>
        <dbReference type="ChEBI" id="CHEBI:30616"/>
        <dbReference type="ChEBI" id="CHEBI:61977"/>
        <dbReference type="ChEBI" id="CHEBI:456216"/>
        <dbReference type="EC" id="2.7.11.1"/>
    </reaction>
</comment>
<dbReference type="InterPro" id="IPR000719">
    <property type="entry name" value="Prot_kinase_dom"/>
</dbReference>
<dbReference type="Pfam" id="PF00069">
    <property type="entry name" value="Pkinase"/>
    <property type="match status" value="1"/>
</dbReference>
<dbReference type="SUPFAM" id="SSF56112">
    <property type="entry name" value="Protein kinase-like (PK-like)"/>
    <property type="match status" value="1"/>
</dbReference>
<dbReference type="InterPro" id="IPR037215">
    <property type="entry name" value="GUN4-like_sf"/>
</dbReference>
<dbReference type="RefSeq" id="WP_168569277.1">
    <property type="nucleotide sequence ID" value="NZ_CP051167.1"/>
</dbReference>
<dbReference type="InterPro" id="IPR011009">
    <property type="entry name" value="Kinase-like_dom_sf"/>
</dbReference>
<evidence type="ECO:0000256" key="6">
    <source>
        <dbReference type="ARBA" id="ARBA00022840"/>
    </source>
</evidence>
<keyword evidence="6" id="KW-0067">ATP-binding</keyword>
<dbReference type="GO" id="GO:0004674">
    <property type="term" value="F:protein serine/threonine kinase activity"/>
    <property type="evidence" value="ECO:0007669"/>
    <property type="project" value="UniProtKB-KW"/>
</dbReference>
<keyword evidence="3" id="KW-0808">Transferase</keyword>
<dbReference type="AlphaFoldDB" id="A0A6H1TWZ2"/>
<reference evidence="10 11" key="1">
    <citation type="submission" date="2020-04" db="EMBL/GenBank/DDBJ databases">
        <authorList>
            <person name="Basu S."/>
            <person name="Maruthanayagam V."/>
            <person name="Chakraborty S."/>
            <person name="Pramanik A."/>
            <person name="Mukherjee J."/>
            <person name="Brink B."/>
        </authorList>
    </citation>
    <scope>NUCLEOTIDE SEQUENCE [LARGE SCALE GENOMIC DNA]</scope>
    <source>
        <strain evidence="10 11">AP17</strain>
    </source>
</reference>
<dbReference type="SMART" id="SM00220">
    <property type="entry name" value="S_TKc"/>
    <property type="match status" value="1"/>
</dbReference>
<keyword evidence="5 10" id="KW-0418">Kinase</keyword>
<accession>A0A6H1TWZ2</accession>
<dbReference type="Pfam" id="PF05419">
    <property type="entry name" value="GUN4"/>
    <property type="match status" value="1"/>
</dbReference>
<proteinExistence type="predicted"/>
<dbReference type="InterPro" id="IPR008271">
    <property type="entry name" value="Ser/Thr_kinase_AS"/>
</dbReference>
<dbReference type="Proteomes" id="UP000500857">
    <property type="component" value="Chromosome"/>
</dbReference>
<dbReference type="EMBL" id="CP051167">
    <property type="protein sequence ID" value="QIZ71122.1"/>
    <property type="molecule type" value="Genomic_DNA"/>
</dbReference>
<gene>
    <name evidence="10" type="ORF">HCG48_11500</name>
</gene>
<dbReference type="KEGG" id="oxy:HCG48_11500"/>
<dbReference type="Gene3D" id="1.10.10.1770">
    <property type="entry name" value="Gun4-like"/>
    <property type="match status" value="1"/>
</dbReference>
<dbReference type="GO" id="GO:0005524">
    <property type="term" value="F:ATP binding"/>
    <property type="evidence" value="ECO:0007669"/>
    <property type="project" value="UniProtKB-KW"/>
</dbReference>
<dbReference type="PANTHER" id="PTHR24363">
    <property type="entry name" value="SERINE/THREONINE PROTEIN KINASE"/>
    <property type="match status" value="1"/>
</dbReference>
<evidence type="ECO:0000256" key="1">
    <source>
        <dbReference type="ARBA" id="ARBA00012513"/>
    </source>
</evidence>
<dbReference type="SUPFAM" id="SSF140869">
    <property type="entry name" value="GUN4-like"/>
    <property type="match status" value="1"/>
</dbReference>
<dbReference type="EC" id="2.7.11.1" evidence="1"/>
<name>A0A6H1TWZ2_9CYAN</name>
<evidence type="ECO:0000313" key="10">
    <source>
        <dbReference type="EMBL" id="QIZ71122.1"/>
    </source>
</evidence>
<dbReference type="Gene3D" id="1.25.40.620">
    <property type="match status" value="1"/>
</dbReference>
<dbReference type="Gene3D" id="1.10.510.10">
    <property type="entry name" value="Transferase(Phosphotransferase) domain 1"/>
    <property type="match status" value="1"/>
</dbReference>
<dbReference type="CDD" id="cd16383">
    <property type="entry name" value="GUN4"/>
    <property type="match status" value="1"/>
</dbReference>
<evidence type="ECO:0000256" key="8">
    <source>
        <dbReference type="ARBA" id="ARBA00048679"/>
    </source>
</evidence>
<evidence type="ECO:0000259" key="9">
    <source>
        <dbReference type="PROSITE" id="PS50011"/>
    </source>
</evidence>
<keyword evidence="4" id="KW-0547">Nucleotide-binding</keyword>
<dbReference type="PROSITE" id="PS00108">
    <property type="entry name" value="PROTEIN_KINASE_ST"/>
    <property type="match status" value="1"/>
</dbReference>
<evidence type="ECO:0000256" key="2">
    <source>
        <dbReference type="ARBA" id="ARBA00022527"/>
    </source>
</evidence>
<evidence type="ECO:0000256" key="7">
    <source>
        <dbReference type="ARBA" id="ARBA00047899"/>
    </source>
</evidence>
<evidence type="ECO:0000313" key="11">
    <source>
        <dbReference type="Proteomes" id="UP000500857"/>
    </source>
</evidence>
<sequence length="429" mass="48974">MAWKRGYIIQNKYIIDKLLETGGFGVTYLVRDKKARPFAMKTLKDTLKKRRDFAKFEQEFLGEADLLASFTHPHIVRVYELIEQEGTWCMVMEYIDGIDLASAIEREGALPEADALRYIGQIGDALNRLHDRGFLHRDLKPFNILLRQDRRDAVLIDFGLARAFVRDRVEEHPVYGSRGFAPIEQYDQRALRGAYTDVYGLAATLYSLVTAQVPESATARDRAIAKGRPDPLVPPQQLNPKLSDRANRAILAGIALNPCSRPAAIAQWLQLFETDEGSETFSPTPMGWNSAVGLDYSHLQDLLASRRWEEADRETAHLFLLVCGREKEGKINSLDLKNFPCRDLRIIDRLWVEASQGKFGFSVQNKLWRSLDKDYDAFGDRVGWRQGQSWLPSGQLQFAIDAPEGHLPTWGRRGRFWPFLASRVQKCVF</sequence>
<evidence type="ECO:0000256" key="5">
    <source>
        <dbReference type="ARBA" id="ARBA00022777"/>
    </source>
</evidence>
<protein>
    <recommendedName>
        <fullName evidence="1">non-specific serine/threonine protein kinase</fullName>
        <ecNumber evidence="1">2.7.11.1</ecNumber>
    </recommendedName>
</protein>
<evidence type="ECO:0000256" key="3">
    <source>
        <dbReference type="ARBA" id="ARBA00022679"/>
    </source>
</evidence>
<comment type="catalytic activity">
    <reaction evidence="8">
        <text>L-seryl-[protein] + ATP = O-phospho-L-seryl-[protein] + ADP + H(+)</text>
        <dbReference type="Rhea" id="RHEA:17989"/>
        <dbReference type="Rhea" id="RHEA-COMP:9863"/>
        <dbReference type="Rhea" id="RHEA-COMP:11604"/>
        <dbReference type="ChEBI" id="CHEBI:15378"/>
        <dbReference type="ChEBI" id="CHEBI:29999"/>
        <dbReference type="ChEBI" id="CHEBI:30616"/>
        <dbReference type="ChEBI" id="CHEBI:83421"/>
        <dbReference type="ChEBI" id="CHEBI:456216"/>
        <dbReference type="EC" id="2.7.11.1"/>
    </reaction>
</comment>
<dbReference type="PROSITE" id="PS50011">
    <property type="entry name" value="PROTEIN_KINASE_DOM"/>
    <property type="match status" value="1"/>
</dbReference>
<keyword evidence="2" id="KW-0723">Serine/threonine-protein kinase</keyword>
<dbReference type="PANTHER" id="PTHR24363:SF0">
    <property type="entry name" value="SERINE_THREONINE KINASE LIKE DOMAIN CONTAINING 1"/>
    <property type="match status" value="1"/>
</dbReference>
<dbReference type="InterPro" id="IPR008629">
    <property type="entry name" value="GUN4-like"/>
</dbReference>
<organism evidence="10 11">
    <name type="scientific">Oxynema aestuarii AP17</name>
    <dbReference type="NCBI Taxonomy" id="2064643"/>
    <lineage>
        <taxon>Bacteria</taxon>
        <taxon>Bacillati</taxon>
        <taxon>Cyanobacteriota</taxon>
        <taxon>Cyanophyceae</taxon>
        <taxon>Oscillatoriophycideae</taxon>
        <taxon>Oscillatoriales</taxon>
        <taxon>Oscillatoriaceae</taxon>
        <taxon>Oxynema</taxon>
        <taxon>Oxynema aestuarii</taxon>
    </lineage>
</organism>
<feature type="domain" description="Protein kinase" evidence="9">
    <location>
        <begin position="13"/>
        <end position="281"/>
    </location>
</feature>
<dbReference type="CDD" id="cd14014">
    <property type="entry name" value="STKc_PknB_like"/>
    <property type="match status" value="1"/>
</dbReference>